<dbReference type="InterPro" id="IPR036511">
    <property type="entry name" value="TGT-like_sf"/>
</dbReference>
<sequence length="278" mass="31135">MTAATHPIDSCTVTPDSAPRGALPLVEPQAAHQAFLTNNPNVHSVVLKLPHVERLVNQGETADSYFPDSIAVITTSTCRDEYLSELTVQREAALIRAFDPTVHIPFDVPVYRSTSRVERRERIRQQLRGTARVATELADTDISLLPLIKGTCKEEWQIYHRFLQHNDIHVTAIYGTQYFSSGAGLRPLREDIMTIVSIMPDLEVILLGLLYPPYLEQLPPQVIAASGLHQWRTRCDLREGSIKQTHEEYGRLKSEVNATLGESQMPLSTWVEDTGVTA</sequence>
<proteinExistence type="predicted"/>
<keyword evidence="2" id="KW-1185">Reference proteome</keyword>
<reference evidence="1 2" key="1">
    <citation type="submission" date="2019-12" db="EMBL/GenBank/DDBJ databases">
        <title>Isolation and characterization of three novel carbon monoxide-oxidizing members of Halobacteria from salione crusts and soils.</title>
        <authorList>
            <person name="Myers M.R."/>
            <person name="King G.M."/>
        </authorList>
    </citation>
    <scope>NUCLEOTIDE SEQUENCE [LARGE SCALE GENOMIC DNA]</scope>
    <source>
        <strain evidence="1 2">WSA2</strain>
    </source>
</reference>
<gene>
    <name evidence="1" type="ORF">GRX01_03900</name>
</gene>
<evidence type="ECO:0000313" key="2">
    <source>
        <dbReference type="Proteomes" id="UP000437065"/>
    </source>
</evidence>
<protein>
    <submittedName>
        <fullName evidence="1">Uncharacterized protein</fullName>
    </submittedName>
</protein>
<comment type="caution">
    <text evidence="1">The sequence shown here is derived from an EMBL/GenBank/DDBJ whole genome shotgun (WGS) entry which is preliminary data.</text>
</comment>
<accession>A0A6B0SNL9</accession>
<dbReference type="Proteomes" id="UP000437065">
    <property type="component" value="Unassembled WGS sequence"/>
</dbReference>
<dbReference type="AlphaFoldDB" id="A0A6B0SNL9"/>
<organism evidence="1 2">
    <name type="scientific">Halobaculum saliterrae</name>
    <dbReference type="NCBI Taxonomy" id="2073113"/>
    <lineage>
        <taxon>Archaea</taxon>
        <taxon>Methanobacteriati</taxon>
        <taxon>Methanobacteriota</taxon>
        <taxon>Stenosarchaea group</taxon>
        <taxon>Halobacteria</taxon>
        <taxon>Halobacteriales</taxon>
        <taxon>Haloferacaceae</taxon>
        <taxon>Halobaculum</taxon>
    </lineage>
</organism>
<evidence type="ECO:0000313" key="1">
    <source>
        <dbReference type="EMBL" id="MXR40494.1"/>
    </source>
</evidence>
<dbReference type="SUPFAM" id="SSF51713">
    <property type="entry name" value="tRNA-guanine transglycosylase"/>
    <property type="match status" value="1"/>
</dbReference>
<dbReference type="GO" id="GO:0006400">
    <property type="term" value="P:tRNA modification"/>
    <property type="evidence" value="ECO:0007669"/>
    <property type="project" value="InterPro"/>
</dbReference>
<name>A0A6B0SNL9_9EURY</name>
<dbReference type="OrthoDB" id="271486at2157"/>
<dbReference type="EMBL" id="WUUS01000002">
    <property type="protein sequence ID" value="MXR40494.1"/>
    <property type="molecule type" value="Genomic_DNA"/>
</dbReference>
<dbReference type="RefSeq" id="WP_159663631.1">
    <property type="nucleotide sequence ID" value="NZ_WUUS01000002.1"/>
</dbReference>